<dbReference type="EMBL" id="CP126114">
    <property type="protein sequence ID" value="WHY86678.1"/>
    <property type="molecule type" value="Genomic_DNA"/>
</dbReference>
<feature type="coiled-coil region" evidence="1">
    <location>
        <begin position="299"/>
        <end position="377"/>
    </location>
</feature>
<sequence>MIIQSKKRSEFYKSLQDNELFNMPIKEKEEKLERLNESLKNFEILIEENNAIINDQDSFIQGLKARFEEDISKERGSILTNAKEEAEKIVQESTKSIADIVGKVTEYQTNIEELTEEQNKLVKEVERYKNQARKFKADLLGLKNYEERFPHTINFDSVNQQLEQLNKEFDEERLLGTVIRLHLHSDNSKELRKLSNATNKEIQNVLSKYEDRYTTKGNKTIYNLMVIGLQAEIQILLLQLKYNKLDESIQLVKDIITKYLSICATGNMSILPTITRFLNEMEPLYVELINIEYKYYVYREREKEEQRMIKEQMRQEAEERKQLAEEKKKLEKEEEKFFVEITRNKKLLEEETDLEKLRQIEERLKELELQVIEIDAKKEEIASLTLGKAGYVYIISNLGSFGEQMFKIGMTRRMNPHERVDELGSASVPFKFDVHAMVFSDDAVGLENKLHKILSQQRVNKVNYRKEFFKTNIESLKEMVEEIDPTVEFVTTMLAEEYNQTRAMEEAEMVSGL</sequence>
<dbReference type="AlphaFoldDB" id="A0AA95MRJ0"/>
<dbReference type="InterPro" id="IPR018306">
    <property type="entry name" value="Phage_T5_Orf172_DNA-bd"/>
</dbReference>
<accession>A0AA95MRJ0</accession>
<evidence type="ECO:0000256" key="1">
    <source>
        <dbReference type="SAM" id="Coils"/>
    </source>
</evidence>
<evidence type="ECO:0000259" key="2">
    <source>
        <dbReference type="SMART" id="SM00974"/>
    </source>
</evidence>
<evidence type="ECO:0000313" key="4">
    <source>
        <dbReference type="Proteomes" id="UP001178288"/>
    </source>
</evidence>
<name>A0AA95MRJ0_9BACI</name>
<dbReference type="Pfam" id="PF13455">
    <property type="entry name" value="MUG113"/>
    <property type="match status" value="1"/>
</dbReference>
<feature type="domain" description="Bacteriophage T5 Orf172 DNA-binding" evidence="2">
    <location>
        <begin position="400"/>
        <end position="483"/>
    </location>
</feature>
<reference evidence="3" key="1">
    <citation type="submission" date="2023-05" db="EMBL/GenBank/DDBJ databases">
        <title>Comparative genomics of Bacillaceae isolates and their secondary metabolite potential.</title>
        <authorList>
            <person name="Song L."/>
            <person name="Nielsen L.J."/>
            <person name="Mohite O."/>
            <person name="Xu X."/>
            <person name="Weber T."/>
            <person name="Kovacs A.T."/>
        </authorList>
    </citation>
    <scope>NUCLEOTIDE SEQUENCE</scope>
    <source>
        <strain evidence="3">XLM17</strain>
    </source>
</reference>
<keyword evidence="1" id="KW-0175">Coiled coil</keyword>
<dbReference type="Proteomes" id="UP001178288">
    <property type="component" value="Chromosome"/>
</dbReference>
<organism evidence="3 4">
    <name type="scientific">Neobacillus novalis</name>
    <dbReference type="NCBI Taxonomy" id="220687"/>
    <lineage>
        <taxon>Bacteria</taxon>
        <taxon>Bacillati</taxon>
        <taxon>Bacillota</taxon>
        <taxon>Bacilli</taxon>
        <taxon>Bacillales</taxon>
        <taxon>Bacillaceae</taxon>
        <taxon>Neobacillus</taxon>
    </lineage>
</organism>
<dbReference type="SMART" id="SM00974">
    <property type="entry name" value="T5orf172"/>
    <property type="match status" value="1"/>
</dbReference>
<dbReference type="KEGG" id="nnv:QNH39_02010"/>
<feature type="coiled-coil region" evidence="1">
    <location>
        <begin position="25"/>
        <end position="52"/>
    </location>
</feature>
<feature type="coiled-coil region" evidence="1">
    <location>
        <begin position="97"/>
        <end position="175"/>
    </location>
</feature>
<dbReference type="RefSeq" id="WP_283935900.1">
    <property type="nucleotide sequence ID" value="NZ_CP126114.1"/>
</dbReference>
<proteinExistence type="predicted"/>
<evidence type="ECO:0000313" key="3">
    <source>
        <dbReference type="EMBL" id="WHY86678.1"/>
    </source>
</evidence>
<keyword evidence="4" id="KW-1185">Reference proteome</keyword>
<gene>
    <name evidence="3" type="ORF">QNH39_02010</name>
</gene>
<protein>
    <submittedName>
        <fullName evidence="3">GIY-YIG nuclease family protein</fullName>
    </submittedName>
</protein>